<reference evidence="1 2" key="1">
    <citation type="submission" date="2022-06" db="EMBL/GenBank/DDBJ databases">
        <title>Isolation of gut microbiota from human fecal samples.</title>
        <authorList>
            <person name="Pamer E.G."/>
            <person name="Barat B."/>
            <person name="Waligurski E."/>
            <person name="Medina S."/>
            <person name="Paddock L."/>
            <person name="Mostad J."/>
        </authorList>
    </citation>
    <scope>NUCLEOTIDE SEQUENCE [LARGE SCALE GENOMIC DNA]</scope>
    <source>
        <strain evidence="1 2">DFI.7.95</strain>
    </source>
</reference>
<accession>A0ABT1SFJ9</accession>
<sequence>MKTILINGNLYDSAYLLYTAEGQKVLEMARKEKRKSNEPNIFCICKGIHDPVPMHAKMKPKDEKYSYTLVRNPNTMHQHSPECIRYSERLMIENEVVEEFEGMNMEKHSKQSNDKVVGGIWEEALLYSNNYKVKELVPNEDIKHEKSVRRKSTSKYTAMYTMLEKITTFAWYKYVTNKNNNSNPKEGNLFHYIYTVINDMEIRNSNIQNVKESKSKITLGKILFKPGLGSKNEDITKQLLIKRRFVIGNKIEVHKTLVIGKYLSHEDVEENKIRLQLQDPYQKNYYYLYGNKQQILNGLRFKVSEASLYVIAYITPLNNMAMIDSIDSMPVLNNRGIYVQSSYEIDYAEELIEKNILFFRPPSSENPFKKMFNGNIPDFLLLDRNSRMVATICEVFGYKKDNNSELSIKYWEKAREKMAYYETLKDSFYTNYWYPLGKESISVFEPNLKKKQRK</sequence>
<organism evidence="1 2">
    <name type="scientific">Tissierella carlieri</name>
    <dbReference type="NCBI Taxonomy" id="689904"/>
    <lineage>
        <taxon>Bacteria</taxon>
        <taxon>Bacillati</taxon>
        <taxon>Bacillota</taxon>
        <taxon>Tissierellia</taxon>
        <taxon>Tissierellales</taxon>
        <taxon>Tissierellaceae</taxon>
        <taxon>Tissierella</taxon>
    </lineage>
</organism>
<dbReference type="EMBL" id="JANGAC010000017">
    <property type="protein sequence ID" value="MCQ4925050.1"/>
    <property type="molecule type" value="Genomic_DNA"/>
</dbReference>
<evidence type="ECO:0008006" key="3">
    <source>
        <dbReference type="Google" id="ProtNLM"/>
    </source>
</evidence>
<proteinExistence type="predicted"/>
<keyword evidence="2" id="KW-1185">Reference proteome</keyword>
<evidence type="ECO:0000313" key="2">
    <source>
        <dbReference type="Proteomes" id="UP001524478"/>
    </source>
</evidence>
<dbReference type="Proteomes" id="UP001524478">
    <property type="component" value="Unassembled WGS sequence"/>
</dbReference>
<dbReference type="RefSeq" id="WP_256312640.1">
    <property type="nucleotide sequence ID" value="NZ_JANGAC010000017.1"/>
</dbReference>
<evidence type="ECO:0000313" key="1">
    <source>
        <dbReference type="EMBL" id="MCQ4925050.1"/>
    </source>
</evidence>
<gene>
    <name evidence="1" type="ORF">NE686_18255</name>
</gene>
<protein>
    <recommendedName>
        <fullName evidence="3">DUF1173 family protein</fullName>
    </recommendedName>
</protein>
<name>A0ABT1SFJ9_9FIRM</name>
<comment type="caution">
    <text evidence="1">The sequence shown here is derived from an EMBL/GenBank/DDBJ whole genome shotgun (WGS) entry which is preliminary data.</text>
</comment>